<dbReference type="InterPro" id="IPR050900">
    <property type="entry name" value="Transposase_IS3/IS150/IS904"/>
</dbReference>
<dbReference type="SUPFAM" id="SSF53098">
    <property type="entry name" value="Ribonuclease H-like"/>
    <property type="match status" value="1"/>
</dbReference>
<dbReference type="Proteomes" id="UP000282438">
    <property type="component" value="Chromosome"/>
</dbReference>
<sequence length="67" mass="8044">MKWKRPPAGLILHSGSQYCTHGYRTLIEQFGLRVSMSRRRNCYDNTPMENFLGRLNNELIHYQRYKP</sequence>
<dbReference type="OrthoDB" id="8591311at2"/>
<keyword evidence="2" id="KW-1185">Reference proteome</keyword>
<name>A0A3S8ZUI4_9NEIS</name>
<evidence type="ECO:0000313" key="1">
    <source>
        <dbReference type="EMBL" id="AZN37094.1"/>
    </source>
</evidence>
<proteinExistence type="predicted"/>
<dbReference type="KEGG" id="iod:EJO50_11755"/>
<dbReference type="PANTHER" id="PTHR46889:SF4">
    <property type="entry name" value="TRANSPOSASE INSO FOR INSERTION SEQUENCE ELEMENT IS911B-RELATED"/>
    <property type="match status" value="1"/>
</dbReference>
<organism evidence="1 2">
    <name type="scientific">Iodobacter ciconiae</name>
    <dbReference type="NCBI Taxonomy" id="2496266"/>
    <lineage>
        <taxon>Bacteria</taxon>
        <taxon>Pseudomonadati</taxon>
        <taxon>Pseudomonadota</taxon>
        <taxon>Betaproteobacteria</taxon>
        <taxon>Neisseriales</taxon>
        <taxon>Chitinibacteraceae</taxon>
        <taxon>Iodobacter</taxon>
    </lineage>
</organism>
<dbReference type="PANTHER" id="PTHR46889">
    <property type="entry name" value="TRANSPOSASE INSF FOR INSERTION SEQUENCE IS3B-RELATED"/>
    <property type="match status" value="1"/>
</dbReference>
<reference evidence="1 2" key="1">
    <citation type="submission" date="2018-12" db="EMBL/GenBank/DDBJ databases">
        <title>Complete genome sequence of Iodobacter sp. H11R3.</title>
        <authorList>
            <person name="Bae J.-W."/>
        </authorList>
    </citation>
    <scope>NUCLEOTIDE SEQUENCE [LARGE SCALE GENOMIC DNA]</scope>
    <source>
        <strain evidence="1 2">H11R3</strain>
    </source>
</reference>
<dbReference type="AlphaFoldDB" id="A0A3S8ZUI4"/>
<accession>A0A3S8ZUI4</accession>
<dbReference type="InterPro" id="IPR012337">
    <property type="entry name" value="RNaseH-like_sf"/>
</dbReference>
<dbReference type="EMBL" id="CP034433">
    <property type="protein sequence ID" value="AZN37094.1"/>
    <property type="molecule type" value="Genomic_DNA"/>
</dbReference>
<protein>
    <recommendedName>
        <fullName evidence="3">Integrase catalytic domain-containing protein</fullName>
    </recommendedName>
</protein>
<gene>
    <name evidence="1" type="ORF">EJO50_11755</name>
</gene>
<evidence type="ECO:0008006" key="3">
    <source>
        <dbReference type="Google" id="ProtNLM"/>
    </source>
</evidence>
<evidence type="ECO:0000313" key="2">
    <source>
        <dbReference type="Proteomes" id="UP000282438"/>
    </source>
</evidence>